<keyword evidence="2" id="KW-0812">Transmembrane</keyword>
<dbReference type="AlphaFoldDB" id="A0A409XW57"/>
<dbReference type="InParanoid" id="A0A409XW57"/>
<keyword evidence="2" id="KW-0472">Membrane</keyword>
<evidence type="ECO:0000313" key="3">
    <source>
        <dbReference type="EMBL" id="PPQ94989.1"/>
    </source>
</evidence>
<evidence type="ECO:0000256" key="2">
    <source>
        <dbReference type="SAM" id="Phobius"/>
    </source>
</evidence>
<feature type="region of interest" description="Disordered" evidence="1">
    <location>
        <begin position="1"/>
        <end position="24"/>
    </location>
</feature>
<keyword evidence="2" id="KW-1133">Transmembrane helix</keyword>
<feature type="transmembrane region" description="Helical" evidence="2">
    <location>
        <begin position="234"/>
        <end position="254"/>
    </location>
</feature>
<accession>A0A409XW57</accession>
<comment type="caution">
    <text evidence="3">The sequence shown here is derived from an EMBL/GenBank/DDBJ whole genome shotgun (WGS) entry which is preliminary data.</text>
</comment>
<protein>
    <submittedName>
        <fullName evidence="3">Uncharacterized protein</fullName>
    </submittedName>
</protein>
<name>A0A409XW57_PSICY</name>
<organism evidence="3 4">
    <name type="scientific">Psilocybe cyanescens</name>
    <dbReference type="NCBI Taxonomy" id="93625"/>
    <lineage>
        <taxon>Eukaryota</taxon>
        <taxon>Fungi</taxon>
        <taxon>Dikarya</taxon>
        <taxon>Basidiomycota</taxon>
        <taxon>Agaricomycotina</taxon>
        <taxon>Agaricomycetes</taxon>
        <taxon>Agaricomycetidae</taxon>
        <taxon>Agaricales</taxon>
        <taxon>Agaricineae</taxon>
        <taxon>Strophariaceae</taxon>
        <taxon>Psilocybe</taxon>
    </lineage>
</organism>
<keyword evidence="4" id="KW-1185">Reference proteome</keyword>
<evidence type="ECO:0000256" key="1">
    <source>
        <dbReference type="SAM" id="MobiDB-lite"/>
    </source>
</evidence>
<dbReference type="Proteomes" id="UP000283269">
    <property type="component" value="Unassembled WGS sequence"/>
</dbReference>
<dbReference type="OrthoDB" id="2923771at2759"/>
<gene>
    <name evidence="3" type="ORF">CVT25_003741</name>
</gene>
<reference evidence="3 4" key="1">
    <citation type="journal article" date="2018" name="Evol. Lett.">
        <title>Horizontal gene cluster transfer increased hallucinogenic mushroom diversity.</title>
        <authorList>
            <person name="Reynolds H.T."/>
            <person name="Vijayakumar V."/>
            <person name="Gluck-Thaler E."/>
            <person name="Korotkin H.B."/>
            <person name="Matheny P.B."/>
            <person name="Slot J.C."/>
        </authorList>
    </citation>
    <scope>NUCLEOTIDE SEQUENCE [LARGE SCALE GENOMIC DNA]</scope>
    <source>
        <strain evidence="3 4">2631</strain>
    </source>
</reference>
<dbReference type="STRING" id="93625.A0A409XW57"/>
<sequence length="348" mass="37841">MDPAVPSLNMNSASSPPDTPNEVEKSLYSNRHILSEPYPTNTAHRISEIPHGIIKYWILCCIGFYISAPLMTWTIAPPLGSSTERTVSLAALLVSADPTNSVITFDWANEFDSGCAIDPSSGSLQGPCTDVNIFFDSNLLVSTGNTDSISSSDRPSTPLFRLNATAMATGDIKANSATFRTDIRLFESGKSRRSALINYPFDTGFRTTFTTPVNQADFDDGSEIVLNQINLERGGLIIAFCIIITIAISVVFGFRQRTEVLIIPVATVFAFTQLRASMPGAPPGFGTSYNHCGRNLRNVALTLGALIFTDPTKKVELTWQMIQPEILPALGFKRKDSMKTQKGHYAGA</sequence>
<evidence type="ECO:0000313" key="4">
    <source>
        <dbReference type="Proteomes" id="UP000283269"/>
    </source>
</evidence>
<dbReference type="EMBL" id="NHYD01000168">
    <property type="protein sequence ID" value="PPQ94989.1"/>
    <property type="molecule type" value="Genomic_DNA"/>
</dbReference>
<proteinExistence type="predicted"/>